<dbReference type="EC" id="2.1.-.-" evidence="2"/>
<dbReference type="Gene3D" id="3.40.50.150">
    <property type="entry name" value="Vaccinia Virus protein VP39"/>
    <property type="match status" value="1"/>
</dbReference>
<evidence type="ECO:0000259" key="1">
    <source>
        <dbReference type="Pfam" id="PF13649"/>
    </source>
</evidence>
<dbReference type="CDD" id="cd02440">
    <property type="entry name" value="AdoMet_MTases"/>
    <property type="match status" value="1"/>
</dbReference>
<accession>A0ABU9E5Z0</accession>
<dbReference type="InterPro" id="IPR029063">
    <property type="entry name" value="SAM-dependent_MTases_sf"/>
</dbReference>
<evidence type="ECO:0000313" key="2">
    <source>
        <dbReference type="EMBL" id="MEK9500147.1"/>
    </source>
</evidence>
<keyword evidence="2" id="KW-0489">Methyltransferase</keyword>
<protein>
    <submittedName>
        <fullName evidence="2">Class I SAM-dependent methyltransferase</fullName>
        <ecNumber evidence="2">2.1.-.-</ecNumber>
    </submittedName>
</protein>
<dbReference type="RefSeq" id="WP_405286346.1">
    <property type="nucleotide sequence ID" value="NZ_JBBHLI010000002.1"/>
</dbReference>
<sequence>MRAGDLRSIFDRQAEGYDRRWARAAPVRAALDLVVGAAFSTLPDDARILAVGVGTGLELAPLSRAHPGWTFTAVDPSPRMIEACRRRAEEEGFAPRCTFHTGTLDTLAPGPRHHAATCFLVSQFITDREGRADFFRSIADRLQPGGRLASADLASDAGALRDMTRLWLIATEGPGVNEALVDRLHAVYTSEVAVWSPGLVADVIERGGFEPPMPVVQVALLHGWVTRTPAGERPA</sequence>
<keyword evidence="2" id="KW-0808">Transferase</keyword>
<proteinExistence type="predicted"/>
<evidence type="ECO:0000313" key="3">
    <source>
        <dbReference type="Proteomes" id="UP001484239"/>
    </source>
</evidence>
<dbReference type="SUPFAM" id="SSF53335">
    <property type="entry name" value="S-adenosyl-L-methionine-dependent methyltransferases"/>
    <property type="match status" value="1"/>
</dbReference>
<keyword evidence="3" id="KW-1185">Reference proteome</keyword>
<dbReference type="GO" id="GO:0032259">
    <property type="term" value="P:methylation"/>
    <property type="evidence" value="ECO:0007669"/>
    <property type="project" value="UniProtKB-KW"/>
</dbReference>
<gene>
    <name evidence="2" type="ORF">WI372_04090</name>
</gene>
<name>A0ABU9E5Z0_9BACT</name>
<reference evidence="2 3" key="1">
    <citation type="submission" date="2024-02" db="EMBL/GenBank/DDBJ databases">
        <title>A novel Gemmatimonadota bacterium.</title>
        <authorList>
            <person name="Du Z.-J."/>
            <person name="Ye Y.-Q."/>
        </authorList>
    </citation>
    <scope>NUCLEOTIDE SEQUENCE [LARGE SCALE GENOMIC DNA]</scope>
    <source>
        <strain evidence="2 3">DH-20</strain>
    </source>
</reference>
<feature type="domain" description="Methyltransferase" evidence="1">
    <location>
        <begin position="48"/>
        <end position="146"/>
    </location>
</feature>
<dbReference type="GO" id="GO:0008168">
    <property type="term" value="F:methyltransferase activity"/>
    <property type="evidence" value="ECO:0007669"/>
    <property type="project" value="UniProtKB-KW"/>
</dbReference>
<organism evidence="2 3">
    <name type="scientific">Gaopeijia maritima</name>
    <dbReference type="NCBI Taxonomy" id="3119007"/>
    <lineage>
        <taxon>Bacteria</taxon>
        <taxon>Pseudomonadati</taxon>
        <taxon>Gemmatimonadota</taxon>
        <taxon>Longimicrobiia</taxon>
        <taxon>Gaopeijiales</taxon>
        <taxon>Gaopeijiaceae</taxon>
        <taxon>Gaopeijia</taxon>
    </lineage>
</organism>
<dbReference type="EMBL" id="JBBHLI010000002">
    <property type="protein sequence ID" value="MEK9500147.1"/>
    <property type="molecule type" value="Genomic_DNA"/>
</dbReference>
<dbReference type="Pfam" id="PF13649">
    <property type="entry name" value="Methyltransf_25"/>
    <property type="match status" value="1"/>
</dbReference>
<dbReference type="Proteomes" id="UP001484239">
    <property type="component" value="Unassembled WGS sequence"/>
</dbReference>
<comment type="caution">
    <text evidence="2">The sequence shown here is derived from an EMBL/GenBank/DDBJ whole genome shotgun (WGS) entry which is preliminary data.</text>
</comment>
<dbReference type="InterPro" id="IPR041698">
    <property type="entry name" value="Methyltransf_25"/>
</dbReference>